<keyword evidence="3" id="KW-1185">Reference proteome</keyword>
<dbReference type="InterPro" id="IPR036318">
    <property type="entry name" value="FAD-bd_PCMH-like_sf"/>
</dbReference>
<dbReference type="InterPro" id="IPR002346">
    <property type="entry name" value="Mopterin_DH_FAD-bd"/>
</dbReference>
<evidence type="ECO:0000259" key="1">
    <source>
        <dbReference type="PROSITE" id="PS51387"/>
    </source>
</evidence>
<dbReference type="InterPro" id="IPR036683">
    <property type="entry name" value="CO_DH_flav_C_dom_sf"/>
</dbReference>
<dbReference type="Proteomes" id="UP000005730">
    <property type="component" value="Chromosome"/>
</dbReference>
<dbReference type="PANTHER" id="PTHR42659:SF9">
    <property type="entry name" value="XANTHINE DEHYDROGENASE FAD-BINDING SUBUNIT XDHB-RELATED"/>
    <property type="match status" value="1"/>
</dbReference>
<dbReference type="HOGENOM" id="CLU_3423166_0_0_0"/>
<dbReference type="Gene3D" id="3.30.390.50">
    <property type="entry name" value="CO dehydrogenase flavoprotein, C-terminal domain"/>
    <property type="match status" value="1"/>
</dbReference>
<dbReference type="InterPro" id="IPR005107">
    <property type="entry name" value="CO_DH_flav_C"/>
</dbReference>
<evidence type="ECO:0000313" key="3">
    <source>
        <dbReference type="Proteomes" id="UP000005730"/>
    </source>
</evidence>
<dbReference type="InterPro" id="IPR016169">
    <property type="entry name" value="FAD-bd_PCMH_sub2"/>
</dbReference>
<evidence type="ECO:0000313" key="2">
    <source>
        <dbReference type="EMBL" id="EHM10783.1"/>
    </source>
</evidence>
<gene>
    <name evidence="2" type="ORF">TheveDRAFT_1665</name>
</gene>
<accession>H0UQL9</accession>
<dbReference type="EMBL" id="CM001377">
    <property type="protein sequence ID" value="EHM10783.1"/>
    <property type="molecule type" value="Genomic_DNA"/>
</dbReference>
<dbReference type="GO" id="GO:0016491">
    <property type="term" value="F:oxidoreductase activity"/>
    <property type="evidence" value="ECO:0007669"/>
    <property type="project" value="InterPro"/>
</dbReference>
<reference evidence="2 3" key="1">
    <citation type="submission" date="2011-10" db="EMBL/GenBank/DDBJ databases">
        <title>The Noncontiguous Finished genome of Thermanaerovibrio velox DSM 12556.</title>
        <authorList>
            <consortium name="US DOE Joint Genome Institute (JGI-PGF)"/>
            <person name="Lucas S."/>
            <person name="Copeland A."/>
            <person name="Lapidus A."/>
            <person name="Glavina del Rio T."/>
            <person name="Dalin E."/>
            <person name="Tice H."/>
            <person name="Bruce D."/>
            <person name="Goodwin L."/>
            <person name="Pitluck S."/>
            <person name="Peters L."/>
            <person name="Mikhailova N."/>
            <person name="Teshima H."/>
            <person name="Kyrpides N."/>
            <person name="Mavromatis K."/>
            <person name="Ivanova N."/>
            <person name="Markowitz V."/>
            <person name="Cheng J.-F."/>
            <person name="Hugenholtz P."/>
            <person name="Woyke T."/>
            <person name="Wu D."/>
            <person name="Spring S."/>
            <person name="Brambilla E.-M."/>
            <person name="Klenk H.-P."/>
            <person name="Eisen J.A."/>
        </authorList>
    </citation>
    <scope>NUCLEOTIDE SEQUENCE [LARGE SCALE GENOMIC DNA]</scope>
    <source>
        <strain evidence="2 3">DSM 12556</strain>
    </source>
</reference>
<dbReference type="SUPFAM" id="SSF56176">
    <property type="entry name" value="FAD-binding/transporter-associated domain-like"/>
    <property type="match status" value="1"/>
</dbReference>
<dbReference type="SUPFAM" id="SSF55447">
    <property type="entry name" value="CO dehydrogenase flavoprotein C-terminal domain-like"/>
    <property type="match status" value="1"/>
</dbReference>
<dbReference type="PROSITE" id="PS51387">
    <property type="entry name" value="FAD_PCMH"/>
    <property type="match status" value="1"/>
</dbReference>
<protein>
    <submittedName>
        <fullName evidence="2">Aerobic-type carbon monoxide dehydrogenase, middle subunit CoxM/CutM-like protein</fullName>
    </submittedName>
</protein>
<dbReference type="eggNOG" id="COG1319">
    <property type="taxonomic scope" value="Bacteria"/>
</dbReference>
<name>H0UQL9_9BACT</name>
<dbReference type="PANTHER" id="PTHR42659">
    <property type="entry name" value="XANTHINE DEHYDROGENASE SUBUNIT C-RELATED"/>
    <property type="match status" value="1"/>
</dbReference>
<proteinExistence type="predicted"/>
<organism evidence="2 3">
    <name type="scientific">Thermanaerovibrio velox DSM 12556</name>
    <dbReference type="NCBI Taxonomy" id="926567"/>
    <lineage>
        <taxon>Bacteria</taxon>
        <taxon>Thermotogati</taxon>
        <taxon>Synergistota</taxon>
        <taxon>Synergistia</taxon>
        <taxon>Synergistales</taxon>
        <taxon>Synergistaceae</taxon>
        <taxon>Thermanaerovibrio</taxon>
    </lineage>
</organism>
<dbReference type="GO" id="GO:0071949">
    <property type="term" value="F:FAD binding"/>
    <property type="evidence" value="ECO:0007669"/>
    <property type="project" value="InterPro"/>
</dbReference>
<dbReference type="InterPro" id="IPR016166">
    <property type="entry name" value="FAD-bd_PCMH"/>
</dbReference>
<sequence>MLRLRPKSLGELVEQVLQAPHGLRYIAGGTDLTIRIHLDGLDLHLADITSLEDLKGISLYPHGYRVGSTVTFSRISASNHLPGGLRAMASKVGSPQIRSRGTMGGNVGNLSPAGDAIPMLMALNATMEVLQFQEEAVIPGSIPMGDMKPGPFGVLPGPRDLITGFSIPRWDFSHFGKVGSRRTVTISKLSVGCALDRGGKRCRLYLGAVGSLPIRCGEAEDAIVNLSGRELLAELPAILSRAVERAIPNRASMPYKREAVKALGLELAQDLVSEGGV</sequence>
<dbReference type="Gene3D" id="3.30.465.10">
    <property type="match status" value="1"/>
</dbReference>
<dbReference type="InterPro" id="IPR051312">
    <property type="entry name" value="Diverse_Substr_Oxidored"/>
</dbReference>
<dbReference type="AlphaFoldDB" id="H0UQL9"/>
<dbReference type="STRING" id="926567.TheveDRAFT_1665"/>
<feature type="domain" description="FAD-binding PCMH-type" evidence="1">
    <location>
        <begin position="1"/>
        <end position="172"/>
    </location>
</feature>
<dbReference type="Pfam" id="PF00941">
    <property type="entry name" value="FAD_binding_5"/>
    <property type="match status" value="1"/>
</dbReference>
<dbReference type="SMART" id="SM01092">
    <property type="entry name" value="CO_deh_flav_C"/>
    <property type="match status" value="1"/>
</dbReference>